<dbReference type="RefSeq" id="WP_147282035.1">
    <property type="nucleotide sequence ID" value="NZ_CP068086.1"/>
</dbReference>
<reference evidence="1 2" key="1">
    <citation type="submission" date="2019-10" db="EMBL/GenBank/DDBJ databases">
        <authorList>
            <person name="Karimi E."/>
        </authorList>
    </citation>
    <scope>NUCLEOTIDE SEQUENCE [LARGE SCALE GENOMIC DNA]</scope>
    <source>
        <strain evidence="1 2">Sphingobacterium sp. 8BC</strain>
    </source>
</reference>
<protein>
    <submittedName>
        <fullName evidence="1">Uncharacterized protein</fullName>
    </submittedName>
</protein>
<dbReference type="Proteomes" id="UP000432350">
    <property type="component" value="Unassembled WGS sequence"/>
</dbReference>
<gene>
    <name evidence="1" type="ORF">SPHINGO8BC_60287</name>
</gene>
<sequence length="67" mass="7473">MQMPFPSLANLNTDIGEYAPFKLYWQIVGVSYKYEIFLGFLEIAAGSLLFFRPTVVIGAIINGLQGQ</sequence>
<accession>A0A654DQB6</accession>
<evidence type="ECO:0000313" key="2">
    <source>
        <dbReference type="Proteomes" id="UP000432350"/>
    </source>
</evidence>
<organism evidence="1 2">
    <name type="scientific">Sphingobacterium multivorum</name>
    <dbReference type="NCBI Taxonomy" id="28454"/>
    <lineage>
        <taxon>Bacteria</taxon>
        <taxon>Pseudomonadati</taxon>
        <taxon>Bacteroidota</taxon>
        <taxon>Sphingobacteriia</taxon>
        <taxon>Sphingobacteriales</taxon>
        <taxon>Sphingobacteriaceae</taxon>
        <taxon>Sphingobacterium</taxon>
    </lineage>
</organism>
<evidence type="ECO:0000313" key="1">
    <source>
        <dbReference type="EMBL" id="VXD04709.1"/>
    </source>
</evidence>
<dbReference type="EMBL" id="CABWMV010000025">
    <property type="protein sequence ID" value="VXD04709.1"/>
    <property type="molecule type" value="Genomic_DNA"/>
</dbReference>
<dbReference type="AlphaFoldDB" id="A0A654DQB6"/>
<name>A0A654DQB6_SPHMU</name>
<proteinExistence type="predicted"/>